<evidence type="ECO:0000313" key="7">
    <source>
        <dbReference type="Proteomes" id="UP000053881"/>
    </source>
</evidence>
<dbReference type="InterPro" id="IPR051935">
    <property type="entry name" value="HSDL2"/>
</dbReference>
<dbReference type="PANTHER" id="PTHR42808">
    <property type="entry name" value="HYDROXYSTEROID DEHYDROGENASE-LIKE PROTEIN 2"/>
    <property type="match status" value="1"/>
</dbReference>
<gene>
    <name evidence="6" type="ORF">ABB05_01380</name>
    <name evidence="5" type="ORF">ACA29_23895</name>
</gene>
<dbReference type="EMBL" id="LGPB01000140">
    <property type="protein sequence ID" value="KRG09414.1"/>
    <property type="molecule type" value="Genomic_DNA"/>
</dbReference>
<organism evidence="5 7">
    <name type="scientific">Lederbergia galactosidilytica</name>
    <dbReference type="NCBI Taxonomy" id="217031"/>
    <lineage>
        <taxon>Bacteria</taxon>
        <taxon>Bacillati</taxon>
        <taxon>Bacillota</taxon>
        <taxon>Bacilli</taxon>
        <taxon>Bacillales</taxon>
        <taxon>Bacillaceae</taxon>
        <taxon>Lederbergia</taxon>
    </lineage>
</organism>
<dbReference type="Proteomes" id="UP000053881">
    <property type="component" value="Unassembled WGS sequence"/>
</dbReference>
<dbReference type="OrthoDB" id="9804656at2"/>
<dbReference type="GO" id="GO:0016491">
    <property type="term" value="F:oxidoreductase activity"/>
    <property type="evidence" value="ECO:0007669"/>
    <property type="project" value="UniProtKB-KW"/>
</dbReference>
<keyword evidence="3" id="KW-0560">Oxidoreductase</keyword>
<evidence type="ECO:0000256" key="3">
    <source>
        <dbReference type="ARBA" id="ARBA00023002"/>
    </source>
</evidence>
<feature type="domain" description="SCP2" evidence="4">
    <location>
        <begin position="32"/>
        <end position="113"/>
    </location>
</feature>
<dbReference type="RefSeq" id="WP_057981981.1">
    <property type="nucleotide sequence ID" value="NZ_JAGGKH010000003.1"/>
</dbReference>
<evidence type="ECO:0000256" key="2">
    <source>
        <dbReference type="ARBA" id="ARBA00022857"/>
    </source>
</evidence>
<comment type="caution">
    <text evidence="5">The sequence shown here is derived from an EMBL/GenBank/DDBJ whole genome shotgun (WGS) entry which is preliminary data.</text>
</comment>
<evidence type="ECO:0000313" key="6">
    <source>
        <dbReference type="EMBL" id="OAK75633.1"/>
    </source>
</evidence>
<dbReference type="Gene3D" id="3.30.1050.10">
    <property type="entry name" value="SCP2 sterol-binding domain"/>
    <property type="match status" value="1"/>
</dbReference>
<evidence type="ECO:0000313" key="5">
    <source>
        <dbReference type="EMBL" id="KRG09414.1"/>
    </source>
</evidence>
<reference evidence="6 8" key="1">
    <citation type="submission" date="2015-05" db="EMBL/GenBank/DDBJ databases">
        <title>Comparison of genome.</title>
        <authorList>
            <person name="Zheng Z."/>
            <person name="Sun M."/>
        </authorList>
    </citation>
    <scope>NUCLEOTIDE SEQUENCE [LARGE SCALE GENOMIC DNA]</scope>
    <source>
        <strain evidence="6 8">G25-74</strain>
    </source>
</reference>
<keyword evidence="8" id="KW-1185">Reference proteome</keyword>
<dbReference type="PANTHER" id="PTHR42808:SF3">
    <property type="entry name" value="HYDROXYSTEROID DEHYDROGENASE-LIKE PROTEIN 2"/>
    <property type="match status" value="1"/>
</dbReference>
<comment type="similarity">
    <text evidence="1">Belongs to the short-chain dehydrogenases/reductases (SDR) family.</text>
</comment>
<dbReference type="SUPFAM" id="SSF55718">
    <property type="entry name" value="SCP-like"/>
    <property type="match status" value="1"/>
</dbReference>
<protein>
    <recommendedName>
        <fullName evidence="4">SCP2 domain-containing protein</fullName>
    </recommendedName>
</protein>
<evidence type="ECO:0000259" key="4">
    <source>
        <dbReference type="Pfam" id="PF02036"/>
    </source>
</evidence>
<evidence type="ECO:0000256" key="1">
    <source>
        <dbReference type="ARBA" id="ARBA00006484"/>
    </source>
</evidence>
<dbReference type="InterPro" id="IPR003033">
    <property type="entry name" value="SCP2_sterol-bd_dom"/>
</dbReference>
<accession>A0A0Q9XM62</accession>
<sequence length="120" mass="13831">MAINFVDQSIDEIWEQITRMMNKHPDPHQDSECVYQFDLSGEINGTYQLILNKGRVSVEKGAPYNSECRIAMDFNEFKQLLFGCLNSTKAYMMGKIKVDGSLGLALKLEMLMKKYKDNYC</sequence>
<reference evidence="5 7" key="2">
    <citation type="submission" date="2015-06" db="EMBL/GenBank/DDBJ databases">
        <title>Genome sequencing project of Bacillus galactosidilyticus PL133.</title>
        <authorList>
            <person name="Gaiero J."/>
            <person name="Nicol R."/>
            <person name="Habash M."/>
        </authorList>
    </citation>
    <scope>NUCLEOTIDE SEQUENCE [LARGE SCALE GENOMIC DNA]</scope>
    <source>
        <strain evidence="5 7">PL133</strain>
    </source>
</reference>
<name>A0A0Q9XM62_9BACI</name>
<dbReference type="Proteomes" id="UP000077881">
    <property type="component" value="Unassembled WGS sequence"/>
</dbReference>
<evidence type="ECO:0000313" key="8">
    <source>
        <dbReference type="Proteomes" id="UP000077881"/>
    </source>
</evidence>
<keyword evidence="2" id="KW-0521">NADP</keyword>
<dbReference type="EMBL" id="LDJR01000010">
    <property type="protein sequence ID" value="OAK75633.1"/>
    <property type="molecule type" value="Genomic_DNA"/>
</dbReference>
<dbReference type="Pfam" id="PF02036">
    <property type="entry name" value="SCP2"/>
    <property type="match status" value="1"/>
</dbReference>
<proteinExistence type="inferred from homology"/>
<dbReference type="InterPro" id="IPR036527">
    <property type="entry name" value="SCP2_sterol-bd_dom_sf"/>
</dbReference>
<dbReference type="STRING" id="217031.ABB05_01380"/>
<dbReference type="PATRIC" id="fig|217031.4.peg.8042"/>
<dbReference type="AlphaFoldDB" id="A0A0Q9XM62"/>